<accession>A0A1V8TFN6</accession>
<feature type="transmembrane region" description="Helical" evidence="4">
    <location>
        <begin position="196"/>
        <end position="217"/>
    </location>
</feature>
<keyword evidence="4" id="KW-0812">Transmembrane</keyword>
<comment type="caution">
    <text evidence="5">The sequence shown here is derived from an EMBL/GenBank/DDBJ whole genome shotgun (WGS) entry which is preliminary data.</text>
</comment>
<feature type="compositionally biased region" description="Polar residues" evidence="3">
    <location>
        <begin position="53"/>
        <end position="69"/>
    </location>
</feature>
<feature type="transmembrane region" description="Helical" evidence="4">
    <location>
        <begin position="326"/>
        <end position="348"/>
    </location>
</feature>
<feature type="transmembrane region" description="Helical" evidence="4">
    <location>
        <begin position="163"/>
        <end position="184"/>
    </location>
</feature>
<dbReference type="PANTHER" id="PTHR11360">
    <property type="entry name" value="MONOCARBOXYLATE TRANSPORTER"/>
    <property type="match status" value="1"/>
</dbReference>
<keyword evidence="4" id="KW-0472">Membrane</keyword>
<dbReference type="InterPro" id="IPR011701">
    <property type="entry name" value="MFS"/>
</dbReference>
<evidence type="ECO:0000256" key="1">
    <source>
        <dbReference type="ARBA" id="ARBA00004141"/>
    </source>
</evidence>
<dbReference type="OrthoDB" id="6499973at2759"/>
<reference evidence="6" key="1">
    <citation type="submission" date="2017-03" db="EMBL/GenBank/DDBJ databases">
        <title>Genomes of endolithic fungi from Antarctica.</title>
        <authorList>
            <person name="Coleine C."/>
            <person name="Masonjones S."/>
            <person name="Stajich J.E."/>
        </authorList>
    </citation>
    <scope>NUCLEOTIDE SEQUENCE [LARGE SCALE GENOMIC DNA]</scope>
    <source>
        <strain evidence="6">CCFEE 5527</strain>
    </source>
</reference>
<feature type="transmembrane region" description="Helical" evidence="4">
    <location>
        <begin position="296"/>
        <end position="320"/>
    </location>
</feature>
<feature type="transmembrane region" description="Helical" evidence="4">
    <location>
        <begin position="224"/>
        <end position="243"/>
    </location>
</feature>
<dbReference type="Pfam" id="PF07690">
    <property type="entry name" value="MFS_1"/>
    <property type="match status" value="1"/>
</dbReference>
<feature type="transmembrane region" description="Helical" evidence="4">
    <location>
        <begin position="255"/>
        <end position="275"/>
    </location>
</feature>
<feature type="transmembrane region" description="Helical" evidence="4">
    <location>
        <begin position="458"/>
        <end position="476"/>
    </location>
</feature>
<feature type="transmembrane region" description="Helical" evidence="4">
    <location>
        <begin position="97"/>
        <end position="115"/>
    </location>
</feature>
<evidence type="ECO:0000256" key="3">
    <source>
        <dbReference type="SAM" id="MobiDB-lite"/>
    </source>
</evidence>
<name>A0A1V8TFN6_9PEZI</name>
<keyword evidence="6" id="KW-1185">Reference proteome</keyword>
<evidence type="ECO:0000313" key="5">
    <source>
        <dbReference type="EMBL" id="OQO10189.1"/>
    </source>
</evidence>
<dbReference type="InParanoid" id="A0A1V8TFN6"/>
<dbReference type="EMBL" id="NAJO01000009">
    <property type="protein sequence ID" value="OQO10189.1"/>
    <property type="molecule type" value="Genomic_DNA"/>
</dbReference>
<comment type="subcellular location">
    <subcellularLocation>
        <location evidence="1">Membrane</location>
        <topology evidence="1">Multi-pass membrane protein</topology>
    </subcellularLocation>
</comment>
<keyword evidence="4" id="KW-1133">Transmembrane helix</keyword>
<evidence type="ECO:0000256" key="4">
    <source>
        <dbReference type="SAM" id="Phobius"/>
    </source>
</evidence>
<dbReference type="Proteomes" id="UP000192596">
    <property type="component" value="Unassembled WGS sequence"/>
</dbReference>
<evidence type="ECO:0000256" key="2">
    <source>
        <dbReference type="ARBA" id="ARBA00006727"/>
    </source>
</evidence>
<dbReference type="SUPFAM" id="SSF103473">
    <property type="entry name" value="MFS general substrate transporter"/>
    <property type="match status" value="1"/>
</dbReference>
<protein>
    <recommendedName>
        <fullName evidence="7">Major facilitator superfamily (MFS) profile domain-containing protein</fullName>
    </recommendedName>
</protein>
<organism evidence="5 6">
    <name type="scientific">Cryoendolithus antarcticus</name>
    <dbReference type="NCBI Taxonomy" id="1507870"/>
    <lineage>
        <taxon>Eukaryota</taxon>
        <taxon>Fungi</taxon>
        <taxon>Dikarya</taxon>
        <taxon>Ascomycota</taxon>
        <taxon>Pezizomycotina</taxon>
        <taxon>Dothideomycetes</taxon>
        <taxon>Dothideomycetidae</taxon>
        <taxon>Cladosporiales</taxon>
        <taxon>Cladosporiaceae</taxon>
        <taxon>Cryoendolithus</taxon>
    </lineage>
</organism>
<dbReference type="InterPro" id="IPR050327">
    <property type="entry name" value="Proton-linked_MCT"/>
</dbReference>
<feature type="transmembrane region" description="Helical" evidence="4">
    <location>
        <begin position="135"/>
        <end position="156"/>
    </location>
</feature>
<sequence>MSPADPEKGQPLQERPEHEDAISISTLDDESRPSTPHSERHERHSTDIETAAQRPNASPNLKRTQSNKSTMLTRIASRITTRSITNPPPPPNGGLKAWTQVGCAWLVLFTTWGYVNSFGSFQTYYSTLLPHETASTISWIGSVQVWLTFFVGAFSGRLLDAGLFLPTFAVGMAMQLAGIFGMSWCTQYWQLMLTQGILTGIGGGIFFCPSMGLLATYFDKKRGVAIGIATTGNSVGGMIYPVVVRELLPKLGFAWTVRVIGFVNLGCLVLALCFMRPRLPPRKSGPIMDPAAFHEPVYMLFVAGFCFMIGSVYWTFYYIASFGVQVIGLSYASSTLLIIIINGVGLPFRVIPPLLSDRYGPLNIILPALFATALVAFTFVAVHDTLGLYLFTIFYGITTAAFQCLLPVTVASLTTNLNMVGTRLGMAFSAISFAALTWPPIGGAIIGLQHGKYQGAQIWAAVSALAGALLMLTARVKMNGWTVRKKC</sequence>
<dbReference type="InterPro" id="IPR036259">
    <property type="entry name" value="MFS_trans_sf"/>
</dbReference>
<comment type="similarity">
    <text evidence="2">Belongs to the major facilitator superfamily. Monocarboxylate porter (TC 2.A.1.13) family.</text>
</comment>
<dbReference type="GO" id="GO:0022857">
    <property type="term" value="F:transmembrane transporter activity"/>
    <property type="evidence" value="ECO:0007669"/>
    <property type="project" value="InterPro"/>
</dbReference>
<evidence type="ECO:0000313" key="6">
    <source>
        <dbReference type="Proteomes" id="UP000192596"/>
    </source>
</evidence>
<dbReference type="AlphaFoldDB" id="A0A1V8TFN6"/>
<feature type="transmembrane region" description="Helical" evidence="4">
    <location>
        <begin position="425"/>
        <end position="446"/>
    </location>
</feature>
<feature type="region of interest" description="Disordered" evidence="3">
    <location>
        <begin position="1"/>
        <end position="69"/>
    </location>
</feature>
<dbReference type="GO" id="GO:0016020">
    <property type="term" value="C:membrane"/>
    <property type="evidence" value="ECO:0007669"/>
    <property type="project" value="UniProtKB-SubCell"/>
</dbReference>
<dbReference type="Gene3D" id="1.20.1250.20">
    <property type="entry name" value="MFS general substrate transporter like domains"/>
    <property type="match status" value="1"/>
</dbReference>
<feature type="transmembrane region" description="Helical" evidence="4">
    <location>
        <begin position="388"/>
        <end position="413"/>
    </location>
</feature>
<evidence type="ECO:0008006" key="7">
    <source>
        <dbReference type="Google" id="ProtNLM"/>
    </source>
</evidence>
<feature type="compositionally biased region" description="Basic and acidic residues" evidence="3">
    <location>
        <begin position="29"/>
        <end position="47"/>
    </location>
</feature>
<gene>
    <name evidence="5" type="ORF">B0A48_04546</name>
</gene>
<feature type="compositionally biased region" description="Basic and acidic residues" evidence="3">
    <location>
        <begin position="1"/>
        <end position="21"/>
    </location>
</feature>
<feature type="transmembrane region" description="Helical" evidence="4">
    <location>
        <begin position="360"/>
        <end position="382"/>
    </location>
</feature>
<dbReference type="PANTHER" id="PTHR11360:SF130">
    <property type="entry name" value="MAJOR FACILITATOR SUPERFAMILY (MFS) PROFILE DOMAIN-CONTAINING PROTEIN-RELATED"/>
    <property type="match status" value="1"/>
</dbReference>
<proteinExistence type="inferred from homology"/>